<dbReference type="Gene3D" id="2.40.440.10">
    <property type="entry name" value="L,D-transpeptidase catalytic domain-like"/>
    <property type="match status" value="1"/>
</dbReference>
<evidence type="ECO:0000256" key="6">
    <source>
        <dbReference type="ARBA" id="ARBA00023316"/>
    </source>
</evidence>
<dbReference type="PROSITE" id="PS51257">
    <property type="entry name" value="PROKAR_LIPOPROTEIN"/>
    <property type="match status" value="1"/>
</dbReference>
<dbReference type="OrthoDB" id="9778545at2"/>
<organism evidence="9 10">
    <name type="scientific">Catalinimonas alkaloidigena</name>
    <dbReference type="NCBI Taxonomy" id="1075417"/>
    <lineage>
        <taxon>Bacteria</taxon>
        <taxon>Pseudomonadati</taxon>
        <taxon>Bacteroidota</taxon>
        <taxon>Cytophagia</taxon>
        <taxon>Cytophagales</taxon>
        <taxon>Catalimonadaceae</taxon>
        <taxon>Catalinimonas</taxon>
    </lineage>
</organism>
<dbReference type="Pfam" id="PF01471">
    <property type="entry name" value="PG_binding_1"/>
    <property type="match status" value="1"/>
</dbReference>
<dbReference type="InterPro" id="IPR002477">
    <property type="entry name" value="Peptidoglycan-bd-like"/>
</dbReference>
<dbReference type="SUPFAM" id="SSF47090">
    <property type="entry name" value="PGBD-like"/>
    <property type="match status" value="1"/>
</dbReference>
<protein>
    <submittedName>
        <fullName evidence="9">Murein L,D-transpeptidase YcbB/YkuD</fullName>
    </submittedName>
</protein>
<dbReference type="PANTHER" id="PTHR41533:SF2">
    <property type="entry name" value="BLR7131 PROTEIN"/>
    <property type="match status" value="1"/>
</dbReference>
<feature type="active site" description="Nucleophile" evidence="7">
    <location>
        <position position="517"/>
    </location>
</feature>
<dbReference type="UniPathway" id="UPA00219"/>
<name>A0A1G8WXX7_9BACT</name>
<dbReference type="PROSITE" id="PS52029">
    <property type="entry name" value="LD_TPASE"/>
    <property type="match status" value="1"/>
</dbReference>
<dbReference type="PANTHER" id="PTHR41533">
    <property type="entry name" value="L,D-TRANSPEPTIDASE HI_1667-RELATED"/>
    <property type="match status" value="1"/>
</dbReference>
<keyword evidence="10" id="KW-1185">Reference proteome</keyword>
<dbReference type="InterPro" id="IPR036365">
    <property type="entry name" value="PGBD-like_sf"/>
</dbReference>
<evidence type="ECO:0000256" key="3">
    <source>
        <dbReference type="ARBA" id="ARBA00022679"/>
    </source>
</evidence>
<evidence type="ECO:0000313" key="9">
    <source>
        <dbReference type="EMBL" id="SDJ82926.1"/>
    </source>
</evidence>
<dbReference type="RefSeq" id="WP_089678032.1">
    <property type="nucleotide sequence ID" value="NZ_FNFO01000001.1"/>
</dbReference>
<accession>A0A1G8WXX7</accession>
<evidence type="ECO:0000256" key="4">
    <source>
        <dbReference type="ARBA" id="ARBA00022960"/>
    </source>
</evidence>
<keyword evidence="4 7" id="KW-0133">Cell shape</keyword>
<keyword evidence="6 7" id="KW-0961">Cell wall biogenesis/degradation</keyword>
<dbReference type="Pfam" id="PF20142">
    <property type="entry name" value="Scaffold"/>
    <property type="match status" value="1"/>
</dbReference>
<evidence type="ECO:0000313" key="10">
    <source>
        <dbReference type="Proteomes" id="UP000198510"/>
    </source>
</evidence>
<reference evidence="9 10" key="1">
    <citation type="submission" date="2016-10" db="EMBL/GenBank/DDBJ databases">
        <authorList>
            <person name="de Groot N.N."/>
        </authorList>
    </citation>
    <scope>NUCLEOTIDE SEQUENCE [LARGE SCALE GENOMIC DNA]</scope>
    <source>
        <strain evidence="9 10">DSM 25186</strain>
    </source>
</reference>
<dbReference type="GO" id="GO:0004180">
    <property type="term" value="F:carboxypeptidase activity"/>
    <property type="evidence" value="ECO:0007669"/>
    <property type="project" value="UniProtKB-ARBA"/>
</dbReference>
<dbReference type="AlphaFoldDB" id="A0A1G8WXX7"/>
<dbReference type="STRING" id="1075417.SAMN05421823_101209"/>
<comment type="pathway">
    <text evidence="1 7">Cell wall biogenesis; peptidoglycan biosynthesis.</text>
</comment>
<evidence type="ECO:0000256" key="2">
    <source>
        <dbReference type="ARBA" id="ARBA00005992"/>
    </source>
</evidence>
<evidence type="ECO:0000256" key="5">
    <source>
        <dbReference type="ARBA" id="ARBA00022984"/>
    </source>
</evidence>
<proteinExistence type="inferred from homology"/>
<dbReference type="GO" id="GO:0009252">
    <property type="term" value="P:peptidoglycan biosynthetic process"/>
    <property type="evidence" value="ECO:0007669"/>
    <property type="project" value="UniProtKB-UniPathway"/>
</dbReference>
<evidence type="ECO:0000259" key="8">
    <source>
        <dbReference type="PROSITE" id="PS52029"/>
    </source>
</evidence>
<feature type="domain" description="L,D-TPase catalytic" evidence="8">
    <location>
        <begin position="359"/>
        <end position="555"/>
    </location>
</feature>
<dbReference type="GO" id="GO:0071555">
    <property type="term" value="P:cell wall organization"/>
    <property type="evidence" value="ECO:0007669"/>
    <property type="project" value="UniProtKB-UniRule"/>
</dbReference>
<dbReference type="Proteomes" id="UP000198510">
    <property type="component" value="Unassembled WGS sequence"/>
</dbReference>
<dbReference type="InterPro" id="IPR052905">
    <property type="entry name" value="LD-transpeptidase_YkuD-like"/>
</dbReference>
<comment type="similarity">
    <text evidence="2">Belongs to the YkuD family.</text>
</comment>
<dbReference type="GO" id="GO:0008360">
    <property type="term" value="P:regulation of cell shape"/>
    <property type="evidence" value="ECO:0007669"/>
    <property type="project" value="UniProtKB-UniRule"/>
</dbReference>
<evidence type="ECO:0000256" key="1">
    <source>
        <dbReference type="ARBA" id="ARBA00004752"/>
    </source>
</evidence>
<dbReference type="InterPro" id="IPR045380">
    <property type="entry name" value="LD_TPept_scaffold_dom"/>
</dbReference>
<dbReference type="Pfam" id="PF03734">
    <property type="entry name" value="YkuD"/>
    <property type="match status" value="1"/>
</dbReference>
<dbReference type="Gene3D" id="1.10.101.10">
    <property type="entry name" value="PGBD-like superfamily/PGBD"/>
    <property type="match status" value="1"/>
</dbReference>
<dbReference type="InterPro" id="IPR038063">
    <property type="entry name" value="Transpep_catalytic_dom"/>
</dbReference>
<keyword evidence="5 7" id="KW-0573">Peptidoglycan synthesis</keyword>
<sequence>MKTYYKSYFLLLLFCFVGFQSCQRSGGGGSRTANLSDREAAKEVNLKRDDEYLRVMTDGRLDLPDSSIKKAVEQQVMNLNQRTFFKDRSAREALTKALQTFYADRDYRLAWNGGDGLLPQVDSLLLALQAAPADGLSPNDYPVNDIVRARAAIFSDSIDRATLKLGDFLQLDFLLTSTFLTYAKHLHAGRVDPNELHEQWYLNVPEGNYAKALEDALQQNRVQTILYSLRPEEEQYGLLREQLAAYRELAKQGGWPKINPAKGVLEKGDREAAVAVLKKRLILTNDLTPDNAYAEDSTYFDEALAAAVASFQEHQGTKVDSAVGPTTLTLLNVPVEQRIQQLALNMERIRWMPRTRGDYYLQVNIPEFKLHIYRKGKEDLSMRVIVGKDFTNETPIFSDSMSYIVFSPTWTVPLSIGRDEILPHLIKDPTWLDRNNYDIYRTWHDGESPMTAKEIAKEKWADIDPEEFKYRVVQRPGDGNALGRAKFIFPNNMNIYLHDTPGHHLFSQEVRDLSHGCVRVEFPAQLAEYLLDDRRQWDTEKIDEAMHQEEPVTVTLPEKLPVNIIYQTAWVNQETGRVSFWRDVYGYDDAQLNALGQEATPLAYETTGR</sequence>
<dbReference type="InterPro" id="IPR036366">
    <property type="entry name" value="PGBDSf"/>
</dbReference>
<gene>
    <name evidence="9" type="ORF">SAMN05421823_101209</name>
</gene>
<dbReference type="CDD" id="cd16913">
    <property type="entry name" value="YkuD_like"/>
    <property type="match status" value="1"/>
</dbReference>
<dbReference type="EMBL" id="FNFO01000001">
    <property type="protein sequence ID" value="SDJ82926.1"/>
    <property type="molecule type" value="Genomic_DNA"/>
</dbReference>
<evidence type="ECO:0000256" key="7">
    <source>
        <dbReference type="PROSITE-ProRule" id="PRU01373"/>
    </source>
</evidence>
<dbReference type="InterPro" id="IPR005490">
    <property type="entry name" value="LD_TPept_cat_dom"/>
</dbReference>
<feature type="active site" description="Proton donor/acceptor" evidence="7">
    <location>
        <position position="498"/>
    </location>
</feature>
<dbReference type="GO" id="GO:0016740">
    <property type="term" value="F:transferase activity"/>
    <property type="evidence" value="ECO:0007669"/>
    <property type="project" value="UniProtKB-KW"/>
</dbReference>
<keyword evidence="3" id="KW-0808">Transferase</keyword>
<dbReference type="SUPFAM" id="SSF141523">
    <property type="entry name" value="L,D-transpeptidase catalytic domain-like"/>
    <property type="match status" value="1"/>
</dbReference>